<proteinExistence type="predicted"/>
<evidence type="ECO:0000313" key="2">
    <source>
        <dbReference type="EMBL" id="PZQ66593.1"/>
    </source>
</evidence>
<comment type="caution">
    <text evidence="2">The sequence shown here is derived from an EMBL/GenBank/DDBJ whole genome shotgun (WGS) entry which is preliminary data.</text>
</comment>
<name>A0A2W5RHK3_VARPD</name>
<dbReference type="AlphaFoldDB" id="A0A2W5RHK3"/>
<evidence type="ECO:0000256" key="1">
    <source>
        <dbReference type="SAM" id="SignalP"/>
    </source>
</evidence>
<dbReference type="Proteomes" id="UP000249135">
    <property type="component" value="Unassembled WGS sequence"/>
</dbReference>
<accession>A0A2W5RHK3</accession>
<protein>
    <submittedName>
        <fullName evidence="2">Copper oxidase</fullName>
    </submittedName>
</protein>
<feature type="signal peptide" evidence="1">
    <location>
        <begin position="1"/>
        <end position="26"/>
    </location>
</feature>
<gene>
    <name evidence="2" type="ORF">DI563_23125</name>
</gene>
<feature type="non-terminal residue" evidence="2">
    <location>
        <position position="76"/>
    </location>
</feature>
<sequence>MDRRRFFSGAVGGAVAAAAVSRVALAAVPEAPAQHSAATAPPLLPPDGRPYDPVVTLNGWTLPWRMNGNVKEFHLV</sequence>
<reference evidence="2 3" key="1">
    <citation type="submission" date="2017-08" db="EMBL/GenBank/DDBJ databases">
        <title>Infants hospitalized years apart are colonized by the same room-sourced microbial strains.</title>
        <authorList>
            <person name="Brooks B."/>
            <person name="Olm M.R."/>
            <person name="Firek B.A."/>
            <person name="Baker R."/>
            <person name="Thomas B.C."/>
            <person name="Morowitz M.J."/>
            <person name="Banfield J.F."/>
        </authorList>
    </citation>
    <scope>NUCLEOTIDE SEQUENCE [LARGE SCALE GENOMIC DNA]</scope>
    <source>
        <strain evidence="2">S2_005_003_R2_41</strain>
    </source>
</reference>
<feature type="chain" id="PRO_5015860329" evidence="1">
    <location>
        <begin position="27"/>
        <end position="76"/>
    </location>
</feature>
<evidence type="ECO:0000313" key="3">
    <source>
        <dbReference type="Proteomes" id="UP000249135"/>
    </source>
</evidence>
<dbReference type="EMBL" id="QFPP01000405">
    <property type="protein sequence ID" value="PZQ66593.1"/>
    <property type="molecule type" value="Genomic_DNA"/>
</dbReference>
<keyword evidence="1" id="KW-0732">Signal</keyword>
<dbReference type="PROSITE" id="PS51318">
    <property type="entry name" value="TAT"/>
    <property type="match status" value="1"/>
</dbReference>
<organism evidence="2 3">
    <name type="scientific">Variovorax paradoxus</name>
    <dbReference type="NCBI Taxonomy" id="34073"/>
    <lineage>
        <taxon>Bacteria</taxon>
        <taxon>Pseudomonadati</taxon>
        <taxon>Pseudomonadota</taxon>
        <taxon>Betaproteobacteria</taxon>
        <taxon>Burkholderiales</taxon>
        <taxon>Comamonadaceae</taxon>
        <taxon>Variovorax</taxon>
    </lineage>
</organism>
<dbReference type="InterPro" id="IPR006311">
    <property type="entry name" value="TAT_signal"/>
</dbReference>